<dbReference type="InterPro" id="IPR001223">
    <property type="entry name" value="Glyco_hydro18_cat"/>
</dbReference>
<dbReference type="InterPro" id="IPR017853">
    <property type="entry name" value="GH"/>
</dbReference>
<dbReference type="Gene3D" id="3.20.20.80">
    <property type="entry name" value="Glycosidases"/>
    <property type="match status" value="1"/>
</dbReference>
<dbReference type="PANTHER" id="PTHR42976:SF1">
    <property type="entry name" value="GH18 DOMAIN-CONTAINING PROTEIN-RELATED"/>
    <property type="match status" value="1"/>
</dbReference>
<dbReference type="InterPro" id="IPR052750">
    <property type="entry name" value="GH18_Chitinase"/>
</dbReference>
<accession>A0ABV3NZL5</accession>
<evidence type="ECO:0000256" key="1">
    <source>
        <dbReference type="SAM" id="MobiDB-lite"/>
    </source>
</evidence>
<dbReference type="RefSeq" id="WP_367597007.1">
    <property type="nucleotide sequence ID" value="NZ_JBFMVT010000002.1"/>
</dbReference>
<dbReference type="PROSITE" id="PS51910">
    <property type="entry name" value="GH18_2"/>
    <property type="match status" value="1"/>
</dbReference>
<dbReference type="PANTHER" id="PTHR42976">
    <property type="entry name" value="BIFUNCTIONAL CHITINASE/LYSOZYME-RELATED"/>
    <property type="match status" value="1"/>
</dbReference>
<evidence type="ECO:0000259" key="2">
    <source>
        <dbReference type="PROSITE" id="PS51910"/>
    </source>
</evidence>
<feature type="domain" description="GH18" evidence="2">
    <location>
        <begin position="138"/>
        <end position="439"/>
    </location>
</feature>
<dbReference type="Pfam" id="PF00704">
    <property type="entry name" value="Glyco_hydro_18"/>
    <property type="match status" value="1"/>
</dbReference>
<dbReference type="Proteomes" id="UP001555342">
    <property type="component" value="Unassembled WGS sequence"/>
</dbReference>
<evidence type="ECO:0000313" key="4">
    <source>
        <dbReference type="Proteomes" id="UP001555342"/>
    </source>
</evidence>
<dbReference type="SUPFAM" id="SSF51445">
    <property type="entry name" value="(Trans)glycosidases"/>
    <property type="match status" value="1"/>
</dbReference>
<comment type="caution">
    <text evidence="3">The sequence shown here is derived from an EMBL/GenBank/DDBJ whole genome shotgun (WGS) entry which is preliminary data.</text>
</comment>
<evidence type="ECO:0000313" key="3">
    <source>
        <dbReference type="EMBL" id="MEW7314999.1"/>
    </source>
</evidence>
<gene>
    <name evidence="3" type="ORF">AB1E22_20210</name>
</gene>
<sequence>MTTQTITWDWGTNTHVSFNPATDVLDFGWMQADQFDISQTDGSVVISIPSNNQTYILDGVSLSEMSMSNIEAKDSSMMAEWQTTLGSGTTTTVPVDPVTPVTPVTTDPTTPGTTTGGTTTTPTDPTTVTPAGTHTASYEFAPYVDMTGWPTPDLTTISQHSGVKDFTLAFLVSGSQGGLAWGGVVPVDNDATPDGTSTFAQEISDFQKTGGSVTLSFGGASGTEAALNAKDATSLAALYQTAIDKYHATSIDFDIEGGAVADKKSVDMRNQAIAILEKNNPGLEVSYTLPVLPDGLTQDGVNLLKSAVSNNAHIDLVNIMTMDYGDQYDSQFGGKPDMGNATIAASDASISQIKAAGLADTKLGITPMIGVNDDNKEIFTLQDASQVAQYAESNADVGRVAMWSIGRDNGHGAGQQWADSSYSGLSQSDYDFSKTLMGS</sequence>
<proteinExistence type="predicted"/>
<name>A0ABV3NZL5_9ENTR</name>
<organism evidence="3 4">
    <name type="scientific">Buttiauxella gaviniae</name>
    <dbReference type="NCBI Taxonomy" id="82990"/>
    <lineage>
        <taxon>Bacteria</taxon>
        <taxon>Pseudomonadati</taxon>
        <taxon>Pseudomonadota</taxon>
        <taxon>Gammaproteobacteria</taxon>
        <taxon>Enterobacterales</taxon>
        <taxon>Enterobacteriaceae</taxon>
        <taxon>Buttiauxella</taxon>
    </lineage>
</organism>
<dbReference type="EMBL" id="JBFMVT010000002">
    <property type="protein sequence ID" value="MEW7314999.1"/>
    <property type="molecule type" value="Genomic_DNA"/>
</dbReference>
<keyword evidence="4" id="KW-1185">Reference proteome</keyword>
<reference evidence="3 4" key="1">
    <citation type="submission" date="2024-07" db="EMBL/GenBank/DDBJ databases">
        <authorList>
            <person name="Wang L."/>
        </authorList>
    </citation>
    <scope>NUCLEOTIDE SEQUENCE [LARGE SCALE GENOMIC DNA]</scope>
    <source>
        <strain evidence="3 4">WL359</strain>
    </source>
</reference>
<feature type="region of interest" description="Disordered" evidence="1">
    <location>
        <begin position="87"/>
        <end position="130"/>
    </location>
</feature>
<dbReference type="CDD" id="cd06543">
    <property type="entry name" value="GH18_PF-ChiA-like"/>
    <property type="match status" value="1"/>
</dbReference>
<protein>
    <submittedName>
        <fullName evidence="3">Chitinase</fullName>
    </submittedName>
</protein>